<organism evidence="2 3">
    <name type="scientific">Eumeta variegata</name>
    <name type="common">Bagworm moth</name>
    <name type="synonym">Eumeta japonica</name>
    <dbReference type="NCBI Taxonomy" id="151549"/>
    <lineage>
        <taxon>Eukaryota</taxon>
        <taxon>Metazoa</taxon>
        <taxon>Ecdysozoa</taxon>
        <taxon>Arthropoda</taxon>
        <taxon>Hexapoda</taxon>
        <taxon>Insecta</taxon>
        <taxon>Pterygota</taxon>
        <taxon>Neoptera</taxon>
        <taxon>Endopterygota</taxon>
        <taxon>Lepidoptera</taxon>
        <taxon>Glossata</taxon>
        <taxon>Ditrysia</taxon>
        <taxon>Tineoidea</taxon>
        <taxon>Psychidae</taxon>
        <taxon>Oiketicinae</taxon>
        <taxon>Eumeta</taxon>
    </lineage>
</organism>
<comment type="caution">
    <text evidence="2">The sequence shown here is derived from an EMBL/GenBank/DDBJ whole genome shotgun (WGS) entry which is preliminary data.</text>
</comment>
<evidence type="ECO:0000256" key="1">
    <source>
        <dbReference type="SAM" id="MobiDB-lite"/>
    </source>
</evidence>
<keyword evidence="3" id="KW-1185">Reference proteome</keyword>
<protein>
    <submittedName>
        <fullName evidence="2">Uncharacterized protein</fullName>
    </submittedName>
</protein>
<reference evidence="2 3" key="1">
    <citation type="journal article" date="2019" name="Commun. Biol.">
        <title>The bagworm genome reveals a unique fibroin gene that provides high tensile strength.</title>
        <authorList>
            <person name="Kono N."/>
            <person name="Nakamura H."/>
            <person name="Ohtoshi R."/>
            <person name="Tomita M."/>
            <person name="Numata K."/>
            <person name="Arakawa K."/>
        </authorList>
    </citation>
    <scope>NUCLEOTIDE SEQUENCE [LARGE SCALE GENOMIC DNA]</scope>
</reference>
<feature type="compositionally biased region" description="Basic residues" evidence="1">
    <location>
        <begin position="99"/>
        <end position="110"/>
    </location>
</feature>
<feature type="region of interest" description="Disordered" evidence="1">
    <location>
        <begin position="1"/>
        <end position="24"/>
    </location>
</feature>
<evidence type="ECO:0000313" key="2">
    <source>
        <dbReference type="EMBL" id="GBP84107.1"/>
    </source>
</evidence>
<gene>
    <name evidence="2" type="ORF">EVAR_63245_1</name>
</gene>
<feature type="region of interest" description="Disordered" evidence="1">
    <location>
        <begin position="87"/>
        <end position="118"/>
    </location>
</feature>
<dbReference type="Proteomes" id="UP000299102">
    <property type="component" value="Unassembled WGS sequence"/>
</dbReference>
<accession>A0A4C1ZBW4</accession>
<name>A0A4C1ZBW4_EUMVA</name>
<proteinExistence type="predicted"/>
<dbReference type="AlphaFoldDB" id="A0A4C1ZBW4"/>
<sequence length="118" mass="12832">MEELESRISIHSVSSRKATVGERTGSPAFVRSRYLFIYLRRRTALYGDEKVRRASTPPRLKCREGRLVLNVFGSHGEITRAPIAVVDGSRGGAADSGRRRPRRGPGRAKLKAAAAGGG</sequence>
<evidence type="ECO:0000313" key="3">
    <source>
        <dbReference type="Proteomes" id="UP000299102"/>
    </source>
</evidence>
<dbReference type="EMBL" id="BGZK01001658">
    <property type="protein sequence ID" value="GBP84107.1"/>
    <property type="molecule type" value="Genomic_DNA"/>
</dbReference>